<dbReference type="Pfam" id="PF13416">
    <property type="entry name" value="SBP_bac_8"/>
    <property type="match status" value="1"/>
</dbReference>
<evidence type="ECO:0000256" key="1">
    <source>
        <dbReference type="ARBA" id="ARBA00022729"/>
    </source>
</evidence>
<dbReference type="AlphaFoldDB" id="A0A1N7S044"/>
<evidence type="ECO:0000256" key="2">
    <source>
        <dbReference type="SAM" id="SignalP"/>
    </source>
</evidence>
<dbReference type="GO" id="GO:0030288">
    <property type="term" value="C:outer membrane-bounded periplasmic space"/>
    <property type="evidence" value="ECO:0007669"/>
    <property type="project" value="TreeGrafter"/>
</dbReference>
<evidence type="ECO:0000313" key="4">
    <source>
        <dbReference type="Proteomes" id="UP000195569"/>
    </source>
</evidence>
<keyword evidence="1 2" id="KW-0732">Signal</keyword>
<organism evidence="3 4">
    <name type="scientific">Paraburkholderia piptadeniae</name>
    <dbReference type="NCBI Taxonomy" id="1701573"/>
    <lineage>
        <taxon>Bacteria</taxon>
        <taxon>Pseudomonadati</taxon>
        <taxon>Pseudomonadota</taxon>
        <taxon>Betaproteobacteria</taxon>
        <taxon>Burkholderiales</taxon>
        <taxon>Burkholderiaceae</taxon>
        <taxon>Paraburkholderia</taxon>
    </lineage>
</organism>
<dbReference type="InterPro" id="IPR006059">
    <property type="entry name" value="SBP"/>
</dbReference>
<comment type="caution">
    <text evidence="3">The sequence shown here is derived from an EMBL/GenBank/DDBJ whole genome shotgun (WGS) entry which is preliminary data.</text>
</comment>
<dbReference type="GO" id="GO:0030976">
    <property type="term" value="F:thiamine pyrophosphate binding"/>
    <property type="evidence" value="ECO:0007669"/>
    <property type="project" value="TreeGrafter"/>
</dbReference>
<dbReference type="GO" id="GO:0015846">
    <property type="term" value="P:polyamine transport"/>
    <property type="evidence" value="ECO:0007669"/>
    <property type="project" value="InterPro"/>
</dbReference>
<evidence type="ECO:0000313" key="3">
    <source>
        <dbReference type="EMBL" id="SIT40748.1"/>
    </source>
</evidence>
<accession>A0A1N7S044</accession>
<protein>
    <submittedName>
        <fullName evidence="3">Uncharacterized protein</fullName>
    </submittedName>
</protein>
<proteinExistence type="predicted"/>
<dbReference type="OrthoDB" id="8581273at2"/>
<keyword evidence="4" id="KW-1185">Reference proteome</keyword>
<feature type="signal peptide" evidence="2">
    <location>
        <begin position="1"/>
        <end position="23"/>
    </location>
</feature>
<dbReference type="EMBL" id="CYGY02000025">
    <property type="protein sequence ID" value="SIT40748.1"/>
    <property type="molecule type" value="Genomic_DNA"/>
</dbReference>
<sequence>MSRARRRLYLMLTCAFAAGAAHAQEFKGMTLTVLGVNSDLNQIYMQTYGAQFEKETGAKLVIATGSSNDNLSKALVAKNRTPSFQVIALEDLALAQAIKAGAVQKLDYTQMPRSKDLAKGAVPVAGYGPSFDFFRFGTCINVAQYKAHNIKIPTGVDGWFDPAVAGHTILPTPSNFWWATGMQALAESDKLPLAGPKPLFTRLQAMKPTSLYTASGDAQAQLQSGAAWLAPTSDGRCYAMKLAGQPVEFVPLNLQIDGKTYGWAFGVDTWQIPSGVSGKELALAHKFIDASLTPEAQLVIARKFGYPPTTNAGLKMAMDLPEAKRVNMYGEHFSFDQMYSPDPQKLLPYLNQWIAQWNTMFAR</sequence>
<dbReference type="SUPFAM" id="SSF53850">
    <property type="entry name" value="Periplasmic binding protein-like II"/>
    <property type="match status" value="1"/>
</dbReference>
<name>A0A1N7S044_9BURK</name>
<dbReference type="RefSeq" id="WP_087734621.1">
    <property type="nucleotide sequence ID" value="NZ_CYGY02000025.1"/>
</dbReference>
<dbReference type="PANTHER" id="PTHR30006">
    <property type="entry name" value="THIAMINE-BINDING PERIPLASMIC PROTEIN-RELATED"/>
    <property type="match status" value="1"/>
</dbReference>
<dbReference type="GO" id="GO:0030975">
    <property type="term" value="F:thiamine binding"/>
    <property type="evidence" value="ECO:0007669"/>
    <property type="project" value="TreeGrafter"/>
</dbReference>
<reference evidence="3" key="1">
    <citation type="submission" date="2016-12" db="EMBL/GenBank/DDBJ databases">
        <authorList>
            <person name="Moulin L."/>
        </authorList>
    </citation>
    <scope>NUCLEOTIDE SEQUENCE [LARGE SCALE GENOMIC DNA]</scope>
    <source>
        <strain evidence="3">STM 7183</strain>
    </source>
</reference>
<dbReference type="GO" id="GO:0019808">
    <property type="term" value="F:polyamine binding"/>
    <property type="evidence" value="ECO:0007669"/>
    <property type="project" value="InterPro"/>
</dbReference>
<gene>
    <name evidence="3" type="ORF">BN2476_250051</name>
</gene>
<dbReference type="Gene3D" id="3.40.190.10">
    <property type="entry name" value="Periplasmic binding protein-like II"/>
    <property type="match status" value="2"/>
</dbReference>
<dbReference type="PANTHER" id="PTHR30006:SF2">
    <property type="entry name" value="ABC TRANSPORTER SUBSTRATE-BINDING PROTEIN"/>
    <property type="match status" value="1"/>
</dbReference>
<dbReference type="Proteomes" id="UP000195569">
    <property type="component" value="Unassembled WGS sequence"/>
</dbReference>
<dbReference type="GO" id="GO:0015888">
    <property type="term" value="P:thiamine transport"/>
    <property type="evidence" value="ECO:0007669"/>
    <property type="project" value="TreeGrafter"/>
</dbReference>
<dbReference type="PRINTS" id="PR00909">
    <property type="entry name" value="SPERMDNBNDNG"/>
</dbReference>
<feature type="chain" id="PRO_5012546343" evidence="2">
    <location>
        <begin position="24"/>
        <end position="363"/>
    </location>
</feature>
<dbReference type="InterPro" id="IPR001188">
    <property type="entry name" value="Sperm_putr-bd"/>
</dbReference>